<dbReference type="PATRIC" id="fig|79604.3.peg.652"/>
<evidence type="ECO:0000313" key="13">
    <source>
        <dbReference type="EMBL" id="SEO61711.1"/>
    </source>
</evidence>
<evidence type="ECO:0000256" key="11">
    <source>
        <dbReference type="PIRSR" id="PIRSR005639-1"/>
    </source>
</evidence>
<organism evidence="13 14">
    <name type="scientific">Denitrobacterium detoxificans</name>
    <dbReference type="NCBI Taxonomy" id="79604"/>
    <lineage>
        <taxon>Bacteria</taxon>
        <taxon>Bacillati</taxon>
        <taxon>Actinomycetota</taxon>
        <taxon>Coriobacteriia</taxon>
        <taxon>Eggerthellales</taxon>
        <taxon>Eggerthellaceae</taxon>
        <taxon>Denitrobacterium</taxon>
    </lineage>
</organism>
<dbReference type="EC" id="3.5.1.2" evidence="10"/>
<keyword evidence="14" id="KW-1185">Reference proteome</keyword>
<proteinExistence type="inferred from homology"/>
<feature type="active site" description="Charge relay system" evidence="10 11">
    <location>
        <position position="183"/>
    </location>
</feature>
<protein>
    <recommendedName>
        <fullName evidence="10">Pyridoxal 5'-phosphate synthase subunit PdxT</fullName>
        <ecNumber evidence="10">4.3.3.6</ecNumber>
    </recommendedName>
    <alternativeName>
        <fullName evidence="10">Pdx2</fullName>
    </alternativeName>
    <alternativeName>
        <fullName evidence="10">Pyridoxal 5'-phosphate synthase glutaminase subunit</fullName>
        <ecNumber evidence="10">3.5.1.2</ecNumber>
    </alternativeName>
</protein>
<dbReference type="GO" id="GO:0042823">
    <property type="term" value="P:pyridoxal phosphate biosynthetic process"/>
    <property type="evidence" value="ECO:0007669"/>
    <property type="project" value="UniProtKB-UniRule"/>
</dbReference>
<evidence type="ECO:0000256" key="6">
    <source>
        <dbReference type="ARBA" id="ARBA00047992"/>
    </source>
</evidence>
<evidence type="ECO:0000256" key="8">
    <source>
        <dbReference type="ARBA" id="ARBA00054599"/>
    </source>
</evidence>
<sequence>MAKRTVGVLAVQGAFVEHERILKRLGVQVVQLRQASDLRKGFDALVLPGGESTAQGRLMRDLGMLETIRGLIEGGMPVLGTCAGLILLAKRIDTQNGDGSTVDAQHNSTWLATLPVTVRRNAYGRQLGSFRVVEECAGCGRVPMTFIRAPFVTQVEVGVEVLATVNEHIVAVRYANQIGLSFHPELDTNEALHQAFLSM</sequence>
<comment type="catalytic activity">
    <reaction evidence="7 10">
        <text>L-glutamine + H2O = L-glutamate + NH4(+)</text>
        <dbReference type="Rhea" id="RHEA:15889"/>
        <dbReference type="ChEBI" id="CHEBI:15377"/>
        <dbReference type="ChEBI" id="CHEBI:28938"/>
        <dbReference type="ChEBI" id="CHEBI:29985"/>
        <dbReference type="ChEBI" id="CHEBI:58359"/>
        <dbReference type="EC" id="3.5.1.2"/>
    </reaction>
</comment>
<dbReference type="PANTHER" id="PTHR31559">
    <property type="entry name" value="PYRIDOXAL 5'-PHOSPHATE SYNTHASE SUBUNIT SNO"/>
    <property type="match status" value="1"/>
</dbReference>
<keyword evidence="5 10" id="KW-0456">Lyase</keyword>
<dbReference type="GO" id="GO:0036381">
    <property type="term" value="F:pyridoxal 5'-phosphate synthase (glutamine hydrolysing) activity"/>
    <property type="evidence" value="ECO:0007669"/>
    <property type="project" value="UniProtKB-UniRule"/>
</dbReference>
<evidence type="ECO:0000256" key="12">
    <source>
        <dbReference type="PIRSR" id="PIRSR005639-2"/>
    </source>
</evidence>
<evidence type="ECO:0000256" key="3">
    <source>
        <dbReference type="ARBA" id="ARBA00022898"/>
    </source>
</evidence>
<feature type="binding site" evidence="10 12">
    <location>
        <position position="120"/>
    </location>
    <ligand>
        <name>L-glutamine</name>
        <dbReference type="ChEBI" id="CHEBI:58359"/>
    </ligand>
</feature>
<keyword evidence="3 10" id="KW-0663">Pyridoxal phosphate</keyword>
<dbReference type="FunFam" id="3.40.50.880:FF:000010">
    <property type="entry name" value="uncharacterized protein LOC100176842 isoform X2"/>
    <property type="match status" value="1"/>
</dbReference>
<dbReference type="InterPro" id="IPR002161">
    <property type="entry name" value="PdxT/SNO"/>
</dbReference>
<evidence type="ECO:0000313" key="14">
    <source>
        <dbReference type="Proteomes" id="UP000182975"/>
    </source>
</evidence>
<evidence type="ECO:0000256" key="10">
    <source>
        <dbReference type="HAMAP-Rule" id="MF_01615"/>
    </source>
</evidence>
<dbReference type="PANTHER" id="PTHR31559:SF0">
    <property type="entry name" value="PYRIDOXAL 5'-PHOSPHATE SYNTHASE SUBUNIT SNO1-RELATED"/>
    <property type="match status" value="1"/>
</dbReference>
<evidence type="ECO:0000256" key="1">
    <source>
        <dbReference type="ARBA" id="ARBA00008345"/>
    </source>
</evidence>
<dbReference type="STRING" id="79604.AAY81_03210"/>
<dbReference type="Pfam" id="PF01174">
    <property type="entry name" value="SNO"/>
    <property type="match status" value="1"/>
</dbReference>
<dbReference type="PROSITE" id="PS01236">
    <property type="entry name" value="PDXT_SNO_1"/>
    <property type="match status" value="1"/>
</dbReference>
<dbReference type="NCBIfam" id="TIGR03800">
    <property type="entry name" value="PLP_synth_Pdx2"/>
    <property type="match status" value="1"/>
</dbReference>
<reference evidence="14" key="1">
    <citation type="submission" date="2016-10" db="EMBL/GenBank/DDBJ databases">
        <authorList>
            <person name="Varghese N."/>
        </authorList>
    </citation>
    <scope>NUCLEOTIDE SEQUENCE [LARGE SCALE GENOMIC DNA]</scope>
    <source>
        <strain evidence="14">DSM 21843</strain>
    </source>
</reference>
<keyword evidence="2 10" id="KW-0378">Hydrolase</keyword>
<feature type="active site" description="Nucleophile" evidence="10 11">
    <location>
        <position position="82"/>
    </location>
</feature>
<evidence type="ECO:0000256" key="5">
    <source>
        <dbReference type="ARBA" id="ARBA00023239"/>
    </source>
</evidence>
<dbReference type="CDD" id="cd01749">
    <property type="entry name" value="GATase1_PB"/>
    <property type="match status" value="1"/>
</dbReference>
<dbReference type="PROSITE" id="PS51130">
    <property type="entry name" value="PDXT_SNO_2"/>
    <property type="match status" value="1"/>
</dbReference>
<dbReference type="KEGG" id="ddt:AAY81_03210"/>
<dbReference type="PIRSF" id="PIRSF005639">
    <property type="entry name" value="Glut_amidoT_SNO"/>
    <property type="match status" value="1"/>
</dbReference>
<evidence type="ECO:0000256" key="2">
    <source>
        <dbReference type="ARBA" id="ARBA00022801"/>
    </source>
</evidence>
<feature type="binding site" evidence="10 12">
    <location>
        <begin position="147"/>
        <end position="148"/>
    </location>
    <ligand>
        <name>L-glutamine</name>
        <dbReference type="ChEBI" id="CHEBI:58359"/>
    </ligand>
</feature>
<evidence type="ECO:0000256" key="4">
    <source>
        <dbReference type="ARBA" id="ARBA00022962"/>
    </source>
</evidence>
<dbReference type="SUPFAM" id="SSF52317">
    <property type="entry name" value="Class I glutamine amidotransferase-like"/>
    <property type="match status" value="1"/>
</dbReference>
<keyword evidence="4 10" id="KW-0315">Glutamine amidotransferase</keyword>
<comment type="catalytic activity">
    <reaction evidence="6 10">
        <text>aldehydo-D-ribose 5-phosphate + D-glyceraldehyde 3-phosphate + L-glutamine = pyridoxal 5'-phosphate + L-glutamate + phosphate + 3 H2O + H(+)</text>
        <dbReference type="Rhea" id="RHEA:31507"/>
        <dbReference type="ChEBI" id="CHEBI:15377"/>
        <dbReference type="ChEBI" id="CHEBI:15378"/>
        <dbReference type="ChEBI" id="CHEBI:29985"/>
        <dbReference type="ChEBI" id="CHEBI:43474"/>
        <dbReference type="ChEBI" id="CHEBI:58273"/>
        <dbReference type="ChEBI" id="CHEBI:58359"/>
        <dbReference type="ChEBI" id="CHEBI:59776"/>
        <dbReference type="ChEBI" id="CHEBI:597326"/>
        <dbReference type="EC" id="4.3.3.6"/>
    </reaction>
</comment>
<dbReference type="EC" id="4.3.3.6" evidence="10"/>
<dbReference type="Gene3D" id="3.40.50.880">
    <property type="match status" value="1"/>
</dbReference>
<dbReference type="OrthoDB" id="9810320at2"/>
<evidence type="ECO:0000256" key="7">
    <source>
        <dbReference type="ARBA" id="ARBA00049534"/>
    </source>
</evidence>
<dbReference type="PROSITE" id="PS51274">
    <property type="entry name" value="GATASE_COBBQ"/>
    <property type="match status" value="1"/>
</dbReference>
<dbReference type="RefSeq" id="WP_066661289.1">
    <property type="nucleotide sequence ID" value="NZ_CP011402.1"/>
</dbReference>
<comment type="pathway">
    <text evidence="10">Cofactor biosynthesis; pyridoxal 5'-phosphate biosynthesis.</text>
</comment>
<dbReference type="InterPro" id="IPR029062">
    <property type="entry name" value="Class_I_gatase-like"/>
</dbReference>
<dbReference type="GO" id="GO:0004359">
    <property type="term" value="F:glutaminase activity"/>
    <property type="evidence" value="ECO:0007669"/>
    <property type="project" value="UniProtKB-UniRule"/>
</dbReference>
<name>A0A172RX66_9ACTN</name>
<dbReference type="HAMAP" id="MF_01615">
    <property type="entry name" value="PdxT"/>
    <property type="match status" value="1"/>
</dbReference>
<comment type="subunit">
    <text evidence="9 10">In the presence of PdxS, forms a dodecamer of heterodimers. Only shows activity in the heterodimer.</text>
</comment>
<dbReference type="UniPathway" id="UPA00245"/>
<dbReference type="Proteomes" id="UP000182975">
    <property type="component" value="Unassembled WGS sequence"/>
</dbReference>
<feature type="active site" description="Charge relay system" evidence="10 11">
    <location>
        <position position="185"/>
    </location>
</feature>
<dbReference type="GO" id="GO:0005829">
    <property type="term" value="C:cytosol"/>
    <property type="evidence" value="ECO:0007669"/>
    <property type="project" value="TreeGrafter"/>
</dbReference>
<comment type="function">
    <text evidence="8 10">Catalyzes the hydrolysis of glutamine to glutamate and ammonia as part of the biosynthesis of pyridoxal 5'-phosphate. The resulting ammonia molecule is channeled to the active site of PdxS.</text>
</comment>
<dbReference type="InterPro" id="IPR021196">
    <property type="entry name" value="PdxT/SNO_CS"/>
</dbReference>
<dbReference type="GO" id="GO:1903600">
    <property type="term" value="C:glutaminase complex"/>
    <property type="evidence" value="ECO:0007669"/>
    <property type="project" value="TreeGrafter"/>
</dbReference>
<evidence type="ECO:0000256" key="9">
    <source>
        <dbReference type="ARBA" id="ARBA00064749"/>
    </source>
</evidence>
<comment type="similarity">
    <text evidence="1 10">Belongs to the glutaminase PdxT/SNO family.</text>
</comment>
<gene>
    <name evidence="10" type="primary">pdxT</name>
    <name evidence="13" type="ORF">SAMN02910314_00674</name>
</gene>
<feature type="binding site" evidence="10 12">
    <location>
        <begin position="50"/>
        <end position="52"/>
    </location>
    <ligand>
        <name>L-glutamine</name>
        <dbReference type="ChEBI" id="CHEBI:58359"/>
    </ligand>
</feature>
<dbReference type="EMBL" id="FOEC01000003">
    <property type="protein sequence ID" value="SEO61711.1"/>
    <property type="molecule type" value="Genomic_DNA"/>
</dbReference>
<dbReference type="GO" id="GO:0006543">
    <property type="term" value="P:L-glutamine catabolic process"/>
    <property type="evidence" value="ECO:0007669"/>
    <property type="project" value="UniProtKB-UniRule"/>
</dbReference>
<dbReference type="GO" id="GO:0008614">
    <property type="term" value="P:pyridoxine metabolic process"/>
    <property type="evidence" value="ECO:0007669"/>
    <property type="project" value="TreeGrafter"/>
</dbReference>
<dbReference type="PROSITE" id="PS51273">
    <property type="entry name" value="GATASE_TYPE_1"/>
    <property type="match status" value="1"/>
</dbReference>
<dbReference type="AlphaFoldDB" id="A0A172RX66"/>
<accession>A0A172RX66</accession>